<dbReference type="EMBL" id="JAQJAN010000006">
    <property type="protein sequence ID" value="KAJ5727374.1"/>
    <property type="molecule type" value="Genomic_DNA"/>
</dbReference>
<keyword evidence="2" id="KW-1133">Transmembrane helix</keyword>
<dbReference type="GO" id="GO:0005506">
    <property type="term" value="F:iron ion binding"/>
    <property type="evidence" value="ECO:0007669"/>
    <property type="project" value="InterPro"/>
</dbReference>
<keyword evidence="2" id="KW-0812">Transmembrane</keyword>
<keyword evidence="1" id="KW-0479">Metal-binding</keyword>
<keyword evidence="2" id="KW-0472">Membrane</keyword>
<dbReference type="GO" id="GO:0043386">
    <property type="term" value="P:mycotoxin biosynthetic process"/>
    <property type="evidence" value="ECO:0007669"/>
    <property type="project" value="UniProtKB-ARBA"/>
</dbReference>
<organism evidence="3 4">
    <name type="scientific">Penicillium malachiteum</name>
    <dbReference type="NCBI Taxonomy" id="1324776"/>
    <lineage>
        <taxon>Eukaryota</taxon>
        <taxon>Fungi</taxon>
        <taxon>Dikarya</taxon>
        <taxon>Ascomycota</taxon>
        <taxon>Pezizomycotina</taxon>
        <taxon>Eurotiomycetes</taxon>
        <taxon>Eurotiomycetidae</taxon>
        <taxon>Eurotiales</taxon>
        <taxon>Aspergillaceae</taxon>
        <taxon>Penicillium</taxon>
    </lineage>
</organism>
<sequence length="549" mass="61524">MGFTIARSSFNESLIVITIGGAAALYFKPEYVIGSSRPVTAAILLTLITLAKVIYELFLYPKFFTPLIGIPTPADWHFLRGNGNTGLIDTPHDRIREWAKTIPNNGLIRYYIAGQIERVVLTDPKAYSEILVTKAYDFVKPEIARQQLRRVVGDGLLLAEGDEHKFQRKNLMPAFSYRHIKDLYPIFWAKSSEMVKLIRRDLKARDSTEDNTIQVRTYASRATLDIIGLAGMGHDFDSLENPDNDLYQSYRAIFTSGDAFARILFMIGMLIHDMRPVQKLPTKRNRAITKGREVISRVARQMVREQKAKMEDGKADTGIDIISVAMRSGTFDEENLIDQLMTFLAAGHETTSGALQWCIYALCKNPDVQDRLREEIRANLPPINVEDPEPITASAIDDIPYLNAVCNEVLRFHPSVRNTIRVAVKDTSILGQPIPKDTFLIPSVDLLNHSPELWGPDADKFNPDRWMAPGQANTGGATSNYAFMTFLHGPHSCIGQSFSRSELACLLAAVVGSFKFELKYPDAELELRRAATVTPLDGVLAKFTPLEGW</sequence>
<reference evidence="3" key="2">
    <citation type="submission" date="2023-01" db="EMBL/GenBank/DDBJ databases">
        <authorList>
            <person name="Petersen C."/>
        </authorList>
    </citation>
    <scope>NUCLEOTIDE SEQUENCE</scope>
    <source>
        <strain evidence="3">IBT 17514</strain>
    </source>
</reference>
<accession>A0AAD6HM67</accession>
<feature type="binding site" description="axial binding residue" evidence="1">
    <location>
        <position position="493"/>
    </location>
    <ligand>
        <name>heme</name>
        <dbReference type="ChEBI" id="CHEBI:30413"/>
    </ligand>
    <ligandPart>
        <name>Fe</name>
        <dbReference type="ChEBI" id="CHEBI:18248"/>
    </ligandPart>
</feature>
<dbReference type="GO" id="GO:0016705">
    <property type="term" value="F:oxidoreductase activity, acting on paired donors, with incorporation or reduction of molecular oxygen"/>
    <property type="evidence" value="ECO:0007669"/>
    <property type="project" value="InterPro"/>
</dbReference>
<dbReference type="CDD" id="cd11069">
    <property type="entry name" value="CYP_FUM15-like"/>
    <property type="match status" value="1"/>
</dbReference>
<comment type="cofactor">
    <cofactor evidence="1">
        <name>heme</name>
        <dbReference type="ChEBI" id="CHEBI:30413"/>
    </cofactor>
</comment>
<dbReference type="SUPFAM" id="SSF48264">
    <property type="entry name" value="Cytochrome P450"/>
    <property type="match status" value="1"/>
</dbReference>
<dbReference type="InterPro" id="IPR036396">
    <property type="entry name" value="Cyt_P450_sf"/>
</dbReference>
<dbReference type="GO" id="GO:0004497">
    <property type="term" value="F:monooxygenase activity"/>
    <property type="evidence" value="ECO:0007669"/>
    <property type="project" value="InterPro"/>
</dbReference>
<gene>
    <name evidence="3" type="ORF">N7493_005194</name>
</gene>
<evidence type="ECO:0000256" key="1">
    <source>
        <dbReference type="PIRSR" id="PIRSR602401-1"/>
    </source>
</evidence>
<dbReference type="PANTHER" id="PTHR24305">
    <property type="entry name" value="CYTOCHROME P450"/>
    <property type="match status" value="1"/>
</dbReference>
<dbReference type="GO" id="GO:0020037">
    <property type="term" value="F:heme binding"/>
    <property type="evidence" value="ECO:0007669"/>
    <property type="project" value="InterPro"/>
</dbReference>
<keyword evidence="1" id="KW-0349">Heme</keyword>
<dbReference type="AlphaFoldDB" id="A0AAD6HM67"/>
<name>A0AAD6HM67_9EURO</name>
<dbReference type="InterPro" id="IPR001128">
    <property type="entry name" value="Cyt_P450"/>
</dbReference>
<feature type="transmembrane region" description="Helical" evidence="2">
    <location>
        <begin position="6"/>
        <end position="27"/>
    </location>
</feature>
<dbReference type="InterPro" id="IPR002401">
    <property type="entry name" value="Cyt_P450_E_grp-I"/>
</dbReference>
<dbReference type="PRINTS" id="PR00385">
    <property type="entry name" value="P450"/>
</dbReference>
<dbReference type="Pfam" id="PF00067">
    <property type="entry name" value="p450"/>
    <property type="match status" value="1"/>
</dbReference>
<protein>
    <recommendedName>
        <fullName evidence="5">Cytochrome P450 monooxygenase</fullName>
    </recommendedName>
</protein>
<dbReference type="PANTHER" id="PTHR24305:SF227">
    <property type="entry name" value="P450, PUTATIVE (EUROFUNG)-RELATED"/>
    <property type="match status" value="1"/>
</dbReference>
<reference evidence="3" key="1">
    <citation type="journal article" date="2023" name="IMA Fungus">
        <title>Comparative genomic study of the Penicillium genus elucidates a diverse pangenome and 15 lateral gene transfer events.</title>
        <authorList>
            <person name="Petersen C."/>
            <person name="Sorensen T."/>
            <person name="Nielsen M.R."/>
            <person name="Sondergaard T.E."/>
            <person name="Sorensen J.L."/>
            <person name="Fitzpatrick D.A."/>
            <person name="Frisvad J.C."/>
            <person name="Nielsen K.L."/>
        </authorList>
    </citation>
    <scope>NUCLEOTIDE SEQUENCE</scope>
    <source>
        <strain evidence="3">IBT 17514</strain>
    </source>
</reference>
<feature type="transmembrane region" description="Helical" evidence="2">
    <location>
        <begin position="39"/>
        <end position="60"/>
    </location>
</feature>
<dbReference type="FunFam" id="1.10.630.10:FF:000051">
    <property type="entry name" value="Cytochrome P450 monooxygenase (Fum15)"/>
    <property type="match status" value="1"/>
</dbReference>
<evidence type="ECO:0000313" key="4">
    <source>
        <dbReference type="Proteomes" id="UP001215712"/>
    </source>
</evidence>
<dbReference type="Proteomes" id="UP001215712">
    <property type="component" value="Unassembled WGS sequence"/>
</dbReference>
<evidence type="ECO:0000313" key="3">
    <source>
        <dbReference type="EMBL" id="KAJ5727374.1"/>
    </source>
</evidence>
<keyword evidence="4" id="KW-1185">Reference proteome</keyword>
<evidence type="ECO:0000256" key="2">
    <source>
        <dbReference type="SAM" id="Phobius"/>
    </source>
</evidence>
<evidence type="ECO:0008006" key="5">
    <source>
        <dbReference type="Google" id="ProtNLM"/>
    </source>
</evidence>
<dbReference type="InterPro" id="IPR050121">
    <property type="entry name" value="Cytochrome_P450_monoxygenase"/>
</dbReference>
<proteinExistence type="predicted"/>
<keyword evidence="1" id="KW-0408">Iron</keyword>
<dbReference type="PRINTS" id="PR00463">
    <property type="entry name" value="EP450I"/>
</dbReference>
<comment type="caution">
    <text evidence="3">The sequence shown here is derived from an EMBL/GenBank/DDBJ whole genome shotgun (WGS) entry which is preliminary data.</text>
</comment>
<dbReference type="Gene3D" id="1.10.630.10">
    <property type="entry name" value="Cytochrome P450"/>
    <property type="match status" value="1"/>
</dbReference>